<protein>
    <submittedName>
        <fullName evidence="2">Uncharacterized protein</fullName>
    </submittedName>
</protein>
<name>A0A9D5H6K9_9LILI</name>
<dbReference type="EMBL" id="JAGGNH010000008">
    <property type="protein sequence ID" value="KAJ0965085.1"/>
    <property type="molecule type" value="Genomic_DNA"/>
</dbReference>
<proteinExistence type="predicted"/>
<feature type="region of interest" description="Disordered" evidence="1">
    <location>
        <begin position="1"/>
        <end position="58"/>
    </location>
</feature>
<accession>A0A9D5H6K9</accession>
<dbReference type="AlphaFoldDB" id="A0A9D5H6K9"/>
<feature type="compositionally biased region" description="Basic and acidic residues" evidence="1">
    <location>
        <begin position="9"/>
        <end position="23"/>
    </location>
</feature>
<gene>
    <name evidence="2" type="ORF">J5N97_026223</name>
</gene>
<reference evidence="2" key="2">
    <citation type="journal article" date="2022" name="Hortic Res">
        <title>The genome of Dioscorea zingiberensis sheds light on the biosynthesis, origin and evolution of the medicinally important diosgenin saponins.</title>
        <authorList>
            <person name="Li Y."/>
            <person name="Tan C."/>
            <person name="Li Z."/>
            <person name="Guo J."/>
            <person name="Li S."/>
            <person name="Chen X."/>
            <person name="Wang C."/>
            <person name="Dai X."/>
            <person name="Yang H."/>
            <person name="Song W."/>
            <person name="Hou L."/>
            <person name="Xu J."/>
            <person name="Tong Z."/>
            <person name="Xu A."/>
            <person name="Yuan X."/>
            <person name="Wang W."/>
            <person name="Yang Q."/>
            <person name="Chen L."/>
            <person name="Sun Z."/>
            <person name="Wang K."/>
            <person name="Pan B."/>
            <person name="Chen J."/>
            <person name="Bao Y."/>
            <person name="Liu F."/>
            <person name="Qi X."/>
            <person name="Gang D.R."/>
            <person name="Wen J."/>
            <person name="Li J."/>
        </authorList>
    </citation>
    <scope>NUCLEOTIDE SEQUENCE</scope>
    <source>
        <strain evidence="2">Dzin_1.0</strain>
    </source>
</reference>
<reference evidence="2" key="1">
    <citation type="submission" date="2021-03" db="EMBL/GenBank/DDBJ databases">
        <authorList>
            <person name="Li Z."/>
            <person name="Yang C."/>
        </authorList>
    </citation>
    <scope>NUCLEOTIDE SEQUENCE</scope>
    <source>
        <strain evidence="2">Dzin_1.0</strain>
        <tissue evidence="2">Leaf</tissue>
    </source>
</reference>
<keyword evidence="3" id="KW-1185">Reference proteome</keyword>
<feature type="compositionally biased region" description="Acidic residues" evidence="1">
    <location>
        <begin position="40"/>
        <end position="58"/>
    </location>
</feature>
<evidence type="ECO:0000256" key="1">
    <source>
        <dbReference type="SAM" id="MobiDB-lite"/>
    </source>
</evidence>
<comment type="caution">
    <text evidence="2">The sequence shown here is derived from an EMBL/GenBank/DDBJ whole genome shotgun (WGS) entry which is preliminary data.</text>
</comment>
<evidence type="ECO:0000313" key="2">
    <source>
        <dbReference type="EMBL" id="KAJ0965085.1"/>
    </source>
</evidence>
<sequence>MVGPLGGLGRDDVGVGIEKDRQEGWVATGPGEQEKGLSGDELDGLGADADDGGGEGFEELDGGMVVRGWVSSVDLEVLLEPRDFAGFDHGVLRRGSDGKKGTEEEEGFDSLHCCLRWK</sequence>
<dbReference type="Proteomes" id="UP001085076">
    <property type="component" value="Miscellaneous, Linkage group lg08"/>
</dbReference>
<organism evidence="2 3">
    <name type="scientific">Dioscorea zingiberensis</name>
    <dbReference type="NCBI Taxonomy" id="325984"/>
    <lineage>
        <taxon>Eukaryota</taxon>
        <taxon>Viridiplantae</taxon>
        <taxon>Streptophyta</taxon>
        <taxon>Embryophyta</taxon>
        <taxon>Tracheophyta</taxon>
        <taxon>Spermatophyta</taxon>
        <taxon>Magnoliopsida</taxon>
        <taxon>Liliopsida</taxon>
        <taxon>Dioscoreales</taxon>
        <taxon>Dioscoreaceae</taxon>
        <taxon>Dioscorea</taxon>
    </lineage>
</organism>
<evidence type="ECO:0000313" key="3">
    <source>
        <dbReference type="Proteomes" id="UP001085076"/>
    </source>
</evidence>